<organism evidence="1 2">
    <name type="scientific">Cylindrobasidium torrendii FP15055 ss-10</name>
    <dbReference type="NCBI Taxonomy" id="1314674"/>
    <lineage>
        <taxon>Eukaryota</taxon>
        <taxon>Fungi</taxon>
        <taxon>Dikarya</taxon>
        <taxon>Basidiomycota</taxon>
        <taxon>Agaricomycotina</taxon>
        <taxon>Agaricomycetes</taxon>
        <taxon>Agaricomycetidae</taxon>
        <taxon>Agaricales</taxon>
        <taxon>Marasmiineae</taxon>
        <taxon>Physalacriaceae</taxon>
        <taxon>Cylindrobasidium</taxon>
    </lineage>
</organism>
<dbReference type="EMBL" id="KN880511">
    <property type="protein sequence ID" value="KIY68038.1"/>
    <property type="molecule type" value="Genomic_DNA"/>
</dbReference>
<evidence type="ECO:0000313" key="2">
    <source>
        <dbReference type="Proteomes" id="UP000054007"/>
    </source>
</evidence>
<name>A0A0D7BBY8_9AGAR</name>
<gene>
    <name evidence="1" type="ORF">CYLTODRAFT_453912</name>
</gene>
<proteinExistence type="predicted"/>
<reference evidence="1 2" key="1">
    <citation type="journal article" date="2015" name="Fungal Genet. Biol.">
        <title>Evolution of novel wood decay mechanisms in Agaricales revealed by the genome sequences of Fistulina hepatica and Cylindrobasidium torrendii.</title>
        <authorList>
            <person name="Floudas D."/>
            <person name="Held B.W."/>
            <person name="Riley R."/>
            <person name="Nagy L.G."/>
            <person name="Koehler G."/>
            <person name="Ransdell A.S."/>
            <person name="Younus H."/>
            <person name="Chow J."/>
            <person name="Chiniquy J."/>
            <person name="Lipzen A."/>
            <person name="Tritt A."/>
            <person name="Sun H."/>
            <person name="Haridas S."/>
            <person name="LaButti K."/>
            <person name="Ohm R.A."/>
            <person name="Kues U."/>
            <person name="Blanchette R.A."/>
            <person name="Grigoriev I.V."/>
            <person name="Minto R.E."/>
            <person name="Hibbett D.S."/>
        </authorList>
    </citation>
    <scope>NUCLEOTIDE SEQUENCE [LARGE SCALE GENOMIC DNA]</scope>
    <source>
        <strain evidence="1 2">FP15055 ss-10</strain>
    </source>
</reference>
<protein>
    <recommendedName>
        <fullName evidence="3">F-box domain-containing protein</fullName>
    </recommendedName>
</protein>
<evidence type="ECO:0000313" key="1">
    <source>
        <dbReference type="EMBL" id="KIY68038.1"/>
    </source>
</evidence>
<dbReference type="SUPFAM" id="SSF52047">
    <property type="entry name" value="RNI-like"/>
    <property type="match status" value="1"/>
</dbReference>
<dbReference type="InterPro" id="IPR032675">
    <property type="entry name" value="LRR_dom_sf"/>
</dbReference>
<evidence type="ECO:0008006" key="3">
    <source>
        <dbReference type="Google" id="ProtNLM"/>
    </source>
</evidence>
<dbReference type="AlphaFoldDB" id="A0A0D7BBY8"/>
<keyword evidence="2" id="KW-1185">Reference proteome</keyword>
<sequence length="488" mass="55583">MASISPSRYQEYQDVFQSILKDDTSLQNLIQYWNDLGVDTRYNYIHKLPIEVLVLVFKFHLGQCLSEIIPQRNAELGDHILRSVLIAQNKVLRVCRLWRYSALASPCLWTTVPLMVPAFLTNSGSYDDYVPYPQKPLPDASAYWKFIRDRTALAGDLSLSVYLTPVDFYMDANVVKQFLAYTIELLPQTEHLFLKISATGHSARLPSLSKARPSQRLKSAYIHVQLDETQAQWGAGFFSLMPTIHRLRLNHGTQCLAQSQCASIRELEVNRIDMTDLARILKANPHLQNLRLTNIQLWFPEDITHQALERITFKKTSPPQFLQGLTLPALKHLTLPVSHTERQSAWPSFEDVAFFARSDCALASLDVSQAPVDARIHQIFRSQYHLTKLVLYQDLEVLAGEPTVVQLLKRKPLMLPSLKHLTLKGAPETPTDLAEMLALRVTQSKQEKVAKLKTCSLFVRLGPARLSLKPFLEMKGFSLKIETATRHM</sequence>
<dbReference type="Gene3D" id="3.80.10.10">
    <property type="entry name" value="Ribonuclease Inhibitor"/>
    <property type="match status" value="1"/>
</dbReference>
<accession>A0A0D7BBY8</accession>
<dbReference type="Proteomes" id="UP000054007">
    <property type="component" value="Unassembled WGS sequence"/>
</dbReference>